<feature type="transmembrane region" description="Helical" evidence="1">
    <location>
        <begin position="123"/>
        <end position="143"/>
    </location>
</feature>
<feature type="transmembrane region" description="Helical" evidence="1">
    <location>
        <begin position="275"/>
        <end position="293"/>
    </location>
</feature>
<dbReference type="EMBL" id="BAYM01000099">
    <property type="protein sequence ID" value="GAN37192.1"/>
    <property type="molecule type" value="Genomic_DNA"/>
</dbReference>
<organism evidence="2 3">
    <name type="scientific">Lacticaseibacillus paracasei NRIC 0644</name>
    <dbReference type="NCBI Taxonomy" id="1435038"/>
    <lineage>
        <taxon>Bacteria</taxon>
        <taxon>Bacillati</taxon>
        <taxon>Bacillota</taxon>
        <taxon>Bacilli</taxon>
        <taxon>Lactobacillales</taxon>
        <taxon>Lactobacillaceae</taxon>
        <taxon>Lacticaseibacillus</taxon>
    </lineage>
</organism>
<feature type="transmembrane region" description="Helical" evidence="1">
    <location>
        <begin position="299"/>
        <end position="319"/>
    </location>
</feature>
<proteinExistence type="predicted"/>
<evidence type="ECO:0000313" key="2">
    <source>
        <dbReference type="EMBL" id="GAN37192.1"/>
    </source>
</evidence>
<keyword evidence="1" id="KW-0472">Membrane</keyword>
<feature type="transmembrane region" description="Helical" evidence="1">
    <location>
        <begin position="194"/>
        <end position="222"/>
    </location>
</feature>
<feature type="transmembrane region" description="Helical" evidence="1">
    <location>
        <begin position="242"/>
        <end position="263"/>
    </location>
</feature>
<dbReference type="AlphaFoldDB" id="A0A0C9QBP0"/>
<feature type="transmembrane region" description="Helical" evidence="1">
    <location>
        <begin position="101"/>
        <end position="117"/>
    </location>
</feature>
<keyword evidence="1" id="KW-0812">Transmembrane</keyword>
<dbReference type="GO" id="GO:0005886">
    <property type="term" value="C:plasma membrane"/>
    <property type="evidence" value="ECO:0007669"/>
    <property type="project" value="TreeGrafter"/>
</dbReference>
<accession>A0A0C9QBP0</accession>
<feature type="transmembrane region" description="Helical" evidence="1">
    <location>
        <begin position="62"/>
        <end position="81"/>
    </location>
</feature>
<name>A0A0C9QBP0_LACPA</name>
<gene>
    <name evidence="2" type="ORF">LC0644_1781</name>
</gene>
<dbReference type="PANTHER" id="PTHR34980">
    <property type="entry name" value="INNER MEMBRANE PROTEIN-RELATED-RELATED"/>
    <property type="match status" value="1"/>
</dbReference>
<evidence type="ECO:0000256" key="1">
    <source>
        <dbReference type="SAM" id="Phobius"/>
    </source>
</evidence>
<dbReference type="RefSeq" id="WP_003592743.1">
    <property type="nucleotide sequence ID" value="NZ_BAYM01000099.1"/>
</dbReference>
<dbReference type="Pfam" id="PF05656">
    <property type="entry name" value="DUF805"/>
    <property type="match status" value="2"/>
</dbReference>
<keyword evidence="1" id="KW-1133">Transmembrane helix</keyword>
<comment type="caution">
    <text evidence="2">The sequence shown here is derived from an EMBL/GenBank/DDBJ whole genome shotgun (WGS) entry which is preliminary data.</text>
</comment>
<sequence>MKRENDFGPAIKDFFFRAGDFKGVSSRPQYWWLFLAQFLLGLAAGVLFGIAIPFSLMDSHSLGSNIMFTLTTLAFSIFGYLGYPQLSLTIRRYRDAKVSPWWYLGIIIISFIGPLLAVSGMSWWLALLFPLIGGIANLVILLLPSREQKVVPFPAQPNTRGTIDVGFGTAVKDFFIRGGDFTGESSRSQYWWSILFGMIIIIPTFLFMIFSIISIIIGGAAISGFNSQNIDHLVNSLGTGAIIIVFILFAIIYAWSMLALPALTVGWRRFKDAGVSPWWLIAFNVVSAFLSTLDRNAGNVPLSLIALLLIIVQIVILALPTKFRDDEA</sequence>
<reference evidence="3" key="1">
    <citation type="submission" date="2014-05" db="EMBL/GenBank/DDBJ databases">
        <title>Whole genome sequencing of Lactobacillus casei NRIC0644.</title>
        <authorList>
            <person name="Atarashi H."/>
            <person name="Yoshida Y."/>
            <person name="Fujimura S."/>
            <person name="Tanaka N."/>
            <person name="Shiwa Y."/>
            <person name="Yoshikawa H."/>
            <person name="Okada S."/>
            <person name="Nakagawa J."/>
        </authorList>
    </citation>
    <scope>NUCLEOTIDE SEQUENCE [LARGE SCALE GENOMIC DNA]</scope>
    <source>
        <strain evidence="3">NRIC0644</strain>
    </source>
</reference>
<evidence type="ECO:0000313" key="3">
    <source>
        <dbReference type="Proteomes" id="UP000032552"/>
    </source>
</evidence>
<dbReference type="Proteomes" id="UP000032552">
    <property type="component" value="Unassembled WGS sequence"/>
</dbReference>
<dbReference type="InterPro" id="IPR008523">
    <property type="entry name" value="DUF805"/>
</dbReference>
<protein>
    <submittedName>
        <fullName evidence="2">Membrane protein</fullName>
    </submittedName>
</protein>
<dbReference type="PANTHER" id="PTHR34980:SF2">
    <property type="entry name" value="INNER MEMBRANE PROTEIN YHAH-RELATED"/>
    <property type="match status" value="1"/>
</dbReference>
<feature type="transmembrane region" description="Helical" evidence="1">
    <location>
        <begin position="30"/>
        <end position="56"/>
    </location>
</feature>